<reference evidence="1 2" key="1">
    <citation type="journal article" date="2019" name="Int. J. Syst. Evol. Microbiol.">
        <title>The Global Catalogue of Microorganisms (GCM) 10K type strain sequencing project: providing services to taxonomists for standard genome sequencing and annotation.</title>
        <authorList>
            <consortium name="The Broad Institute Genomics Platform"/>
            <consortium name="The Broad Institute Genome Sequencing Center for Infectious Disease"/>
            <person name="Wu L."/>
            <person name="Ma J."/>
        </authorList>
    </citation>
    <scope>NUCLEOTIDE SEQUENCE [LARGE SCALE GENOMIC DNA]</scope>
    <source>
        <strain evidence="1 2">JCM 16022</strain>
    </source>
</reference>
<comment type="caution">
    <text evidence="1">The sequence shown here is derived from an EMBL/GenBank/DDBJ whole genome shotgun (WGS) entry which is preliminary data.</text>
</comment>
<dbReference type="RefSeq" id="WP_344148184.1">
    <property type="nucleotide sequence ID" value="NZ_BAAAQR010000002.1"/>
</dbReference>
<organism evidence="1 2">
    <name type="scientific">Nocardioides koreensis</name>
    <dbReference type="NCBI Taxonomy" id="433651"/>
    <lineage>
        <taxon>Bacteria</taxon>
        <taxon>Bacillati</taxon>
        <taxon>Actinomycetota</taxon>
        <taxon>Actinomycetes</taxon>
        <taxon>Propionibacteriales</taxon>
        <taxon>Nocardioidaceae</taxon>
        <taxon>Nocardioides</taxon>
    </lineage>
</organism>
<sequence length="57" mass="6450">MENTTSPERELDPVSEQRTVLRTRHSHALAALMEARADLRGVNAWADFVDDAVRWSA</sequence>
<evidence type="ECO:0000313" key="2">
    <source>
        <dbReference type="Proteomes" id="UP001501771"/>
    </source>
</evidence>
<dbReference type="EMBL" id="BAAAQR010000002">
    <property type="protein sequence ID" value="GAA2139758.1"/>
    <property type="molecule type" value="Genomic_DNA"/>
</dbReference>
<dbReference type="Proteomes" id="UP001501771">
    <property type="component" value="Unassembled WGS sequence"/>
</dbReference>
<protein>
    <submittedName>
        <fullName evidence="1">Uncharacterized protein</fullName>
    </submittedName>
</protein>
<gene>
    <name evidence="1" type="ORF">GCM10009844_08780</name>
</gene>
<keyword evidence="2" id="KW-1185">Reference proteome</keyword>
<accession>A0ABN2ZBJ9</accession>
<evidence type="ECO:0000313" key="1">
    <source>
        <dbReference type="EMBL" id="GAA2139758.1"/>
    </source>
</evidence>
<name>A0ABN2ZBJ9_9ACTN</name>
<proteinExistence type="predicted"/>